<sequence length="264" mass="28879">MDEQDGGWRRAWEGAGRQLRGAGRGLADLILPPMAHDSREATAAAGLTPDAWSRIVFLEAPVCDGCGAAFEYDGGAFAEDRCTACIAQPYVFQRARAACLYDEASRGLILRFKHGDQQQFAPLFARWIGRSAADLVEEADAVVPVPLHPFRLLSRRFNQAAEIARPLARDAGRDYLPDALVRTTHTTSQGGKSQRGRRLNVRKAFAVTEVVRRRIRGRRILLIDDVLTTGATGEACARALLDAGARGVDLAVIARVRNARELTM</sequence>
<dbReference type="CDD" id="cd06223">
    <property type="entry name" value="PRTases_typeI"/>
    <property type="match status" value="1"/>
</dbReference>
<dbReference type="Gene3D" id="3.40.50.2020">
    <property type="match status" value="1"/>
</dbReference>
<evidence type="ECO:0000259" key="2">
    <source>
        <dbReference type="Pfam" id="PF00156"/>
    </source>
</evidence>
<feature type="domain" description="Phosphoribosyltransferase" evidence="2">
    <location>
        <begin position="210"/>
        <end position="259"/>
    </location>
</feature>
<dbReference type="PANTHER" id="PTHR47505">
    <property type="entry name" value="DNA UTILIZATION PROTEIN YHGH"/>
    <property type="match status" value="1"/>
</dbReference>
<proteinExistence type="inferred from homology"/>
<accession>A0A4Y9RRU1</accession>
<comment type="similarity">
    <text evidence="1">Belongs to the ComF/GntX family.</text>
</comment>
<dbReference type="PANTHER" id="PTHR47505:SF1">
    <property type="entry name" value="DNA UTILIZATION PROTEIN YHGH"/>
    <property type="match status" value="1"/>
</dbReference>
<gene>
    <name evidence="3" type="ORF">EGY25_06940</name>
</gene>
<organism evidence="3 4">
    <name type="scientific">Brevundimonas intermedia</name>
    <dbReference type="NCBI Taxonomy" id="74315"/>
    <lineage>
        <taxon>Bacteria</taxon>
        <taxon>Pseudomonadati</taxon>
        <taxon>Pseudomonadota</taxon>
        <taxon>Alphaproteobacteria</taxon>
        <taxon>Caulobacterales</taxon>
        <taxon>Caulobacteraceae</taxon>
        <taxon>Brevundimonas</taxon>
    </lineage>
</organism>
<name>A0A4Y9RRU1_9CAUL</name>
<dbReference type="SUPFAM" id="SSF53271">
    <property type="entry name" value="PRTase-like"/>
    <property type="match status" value="1"/>
</dbReference>
<evidence type="ECO:0000256" key="1">
    <source>
        <dbReference type="ARBA" id="ARBA00008007"/>
    </source>
</evidence>
<dbReference type="RefSeq" id="WP_135194294.1">
    <property type="nucleotide sequence ID" value="NZ_SPVH01000006.1"/>
</dbReference>
<reference evidence="3 4" key="1">
    <citation type="submission" date="2019-03" db="EMBL/GenBank/DDBJ databases">
        <title>Draft genome of Brevundimonas sp. a heavy metal resistant soil bacteria.</title>
        <authorList>
            <person name="Soto J."/>
        </authorList>
    </citation>
    <scope>NUCLEOTIDE SEQUENCE [LARGE SCALE GENOMIC DNA]</scope>
    <source>
        <strain evidence="3 4">B-10</strain>
    </source>
</reference>
<dbReference type="Pfam" id="PF00156">
    <property type="entry name" value="Pribosyltran"/>
    <property type="match status" value="1"/>
</dbReference>
<dbReference type="InterPro" id="IPR051910">
    <property type="entry name" value="ComF/GntX_DNA_util-trans"/>
</dbReference>
<evidence type="ECO:0000313" key="4">
    <source>
        <dbReference type="Proteomes" id="UP000298216"/>
    </source>
</evidence>
<dbReference type="InterPro" id="IPR000836">
    <property type="entry name" value="PRTase_dom"/>
</dbReference>
<dbReference type="InterPro" id="IPR029057">
    <property type="entry name" value="PRTase-like"/>
</dbReference>
<keyword evidence="4" id="KW-1185">Reference proteome</keyword>
<dbReference type="AlphaFoldDB" id="A0A4Y9RRU1"/>
<dbReference type="EMBL" id="SPVH01000006">
    <property type="protein sequence ID" value="TFW11800.1"/>
    <property type="molecule type" value="Genomic_DNA"/>
</dbReference>
<dbReference type="Proteomes" id="UP000298216">
    <property type="component" value="Unassembled WGS sequence"/>
</dbReference>
<protein>
    <submittedName>
        <fullName evidence="3">ComF family protein</fullName>
    </submittedName>
</protein>
<evidence type="ECO:0000313" key="3">
    <source>
        <dbReference type="EMBL" id="TFW11800.1"/>
    </source>
</evidence>
<dbReference type="OrthoDB" id="9779910at2"/>
<comment type="caution">
    <text evidence="3">The sequence shown here is derived from an EMBL/GenBank/DDBJ whole genome shotgun (WGS) entry which is preliminary data.</text>
</comment>